<evidence type="ECO:0000256" key="1">
    <source>
        <dbReference type="SAM" id="MobiDB-lite"/>
    </source>
</evidence>
<feature type="compositionally biased region" description="Basic and acidic residues" evidence="1">
    <location>
        <begin position="1331"/>
        <end position="1340"/>
    </location>
</feature>
<dbReference type="PANTHER" id="PTHR10226:SF7">
    <property type="entry name" value="A-KINASE ANCHOR PROTEIN SPHKAP"/>
    <property type="match status" value="1"/>
</dbReference>
<dbReference type="GeneTree" id="ENSGT00940000153313"/>
<feature type="compositionally biased region" description="Acidic residues" evidence="1">
    <location>
        <begin position="616"/>
        <end position="627"/>
    </location>
</feature>
<name>H2M8D2_ORYLA</name>
<feature type="compositionally biased region" description="Polar residues" evidence="1">
    <location>
        <begin position="334"/>
        <end position="363"/>
    </location>
</feature>
<evidence type="ECO:0000313" key="4">
    <source>
        <dbReference type="Proteomes" id="UP000001038"/>
    </source>
</evidence>
<feature type="region of interest" description="Disordered" evidence="1">
    <location>
        <begin position="334"/>
        <end position="379"/>
    </location>
</feature>
<feature type="signal peptide" evidence="2">
    <location>
        <begin position="1"/>
        <end position="18"/>
    </location>
</feature>
<dbReference type="PANTHER" id="PTHR10226">
    <property type="entry name" value="A KINASE ANCHOR PROTEIN"/>
    <property type="match status" value="1"/>
</dbReference>
<dbReference type="Ensembl" id="ENSORLT00000014749.2">
    <property type="protein sequence ID" value="ENSORLP00000014748.2"/>
    <property type="gene ID" value="ENSORLG00000011771.2"/>
</dbReference>
<reference evidence="3" key="3">
    <citation type="submission" date="2025-09" db="UniProtKB">
        <authorList>
            <consortium name="Ensembl"/>
        </authorList>
    </citation>
    <scope>IDENTIFICATION</scope>
    <source>
        <strain evidence="3">Hd-rR</strain>
    </source>
</reference>
<keyword evidence="4" id="KW-1185">Reference proteome</keyword>
<sequence length="1489" mass="163539">MPYIIMLVLQICFVTLDSQKTDCRDEKSMKKLASMSPDLPKLVELLTLHQPKENEILLLGGLEAPDCSQTHPQSPPQVSFPWSTGVCLLQCSGKMRLAPPASIISELNKVLMGMQWGREQQFYPGRGVGQRVDDDTNRSISSIEEDFLTASEHLGDDSEDDGLRNGDLHHSLAKGFALEMYKFNARLSKTGKKNVTCNLFFCVLFLQSVPTNYKPDSRELTESSAESTQKTCVRPTPHRVPLATDQNQEEGCPPASIHTEESAGHYATNLAESVLQDAFIRLSQDEASFVSEAAVSVSFSTCPSSRPHPYMTKKPSQQRTCSFDLPKIVIVQSPDSSEGASEWPETQVSNVQHQDGSAKTAEMSQKEIQSHVHTQNGGHKRVEVALASAASVIGTITNPQLTEKLSLESASEENTEEGMGGATVRGDYSVSSAMCGMAQVAGAVAAVELTEKAEECGNVDSTEVHTALQGLMSVAKASTALPLHCNVAEGTSVEAFRANIAEVLHREAAEVLTQPQGYRSVAHLLETTHNKIVDGITCPRKYCLDESEVDDVINEVADSLFKHALEKAKKKKELEGAGGEVHNLQVFLQDSINTLLFDILCLTQKKISHVSRCGQESEETQEGDACVDEPATSKESKSRLGQLQQLGSLGLHVSGESLISAEKPHVLQSLKDNQMLQNVSVQFKEKQPQLSCRQSLCQLKDFSDKQQSIGAVKETLSEIPVNSIERRSRQTSLTTQSSLNSCSSLFTMRADFESRTPISCYAEDLASTVVSMATELAAICLENSTGKQPWFCALKGTCPECPEAYLMPACRTMLRRKEGQGANVASRKHRAPRLSEIKKKTEEQPELMERLVNRVVDESINPDEPQDPFALFASEVTARIMNCPELNVVDTSKTGQQRSRLQCERWSRGKASSYESIPEEEADPAGTSNTLGPGCRLGQNLSRGSSISKQSSCESITDEFSRFMVNQMETEGREFDLLLDYYAGKNASSILAAAVQQAATKKNGHLNVRASSCLSKQSSTESITEEFYRFMLRDMDKENKECGIAKTKEWNNSLFPPSPRTPFCIRQSSVPDRRSSDSRLTVNSPIKANSFDGFARNVHGDTLNIYPSCSVSAAGLCKSDSCLYQRGKTDQMTDMLIHETWSSSIESLMRKNKIIADPEDSIESEASGESQIHVQQFANRLAADIVDSGKSALGGQQDANAGISTSHPLMPTSVGERRRGFKQSHLSCSRNRSSQEYPGSRVGSGSGDCSVPFMKSPREVPLIHIEGDQRVEESLSNSEKTGGEAQEASTDILHLEKPTAICNRYIVSLKRDKRSMSASSEESMGSWSHMTPEDDPHEETSSFIQLSEGSVTIAPCSKCCRLPPSPHAHCVIFIISEISSASAASISSNLRELLLVNCDLEQESVDSELRMTLQWIAASELGLSVVYFRKSQEVNFSKFQRLVHLMSQKAWQIADLFGAVVQFCNLHSNKEEAEQSVHASLFDWLLETL</sequence>
<dbReference type="InterPro" id="IPR008382">
    <property type="entry name" value="SPHK1-interactor_AKAP_110"/>
</dbReference>
<dbReference type="eggNOG" id="ENOG502QQ6Q">
    <property type="taxonomic scope" value="Eukaryota"/>
</dbReference>
<feature type="region of interest" description="Disordered" evidence="1">
    <location>
        <begin position="912"/>
        <end position="946"/>
    </location>
</feature>
<evidence type="ECO:0000313" key="3">
    <source>
        <dbReference type="Ensembl" id="ENSORLP00000014748.2"/>
    </source>
</evidence>
<reference evidence="3 4" key="1">
    <citation type="journal article" date="2007" name="Nature">
        <title>The medaka draft genome and insights into vertebrate genome evolution.</title>
        <authorList>
            <person name="Kasahara M."/>
            <person name="Naruse K."/>
            <person name="Sasaki S."/>
            <person name="Nakatani Y."/>
            <person name="Qu W."/>
            <person name="Ahsan B."/>
            <person name="Yamada T."/>
            <person name="Nagayasu Y."/>
            <person name="Doi K."/>
            <person name="Kasai Y."/>
            <person name="Jindo T."/>
            <person name="Kobayashi D."/>
            <person name="Shimada A."/>
            <person name="Toyoda A."/>
            <person name="Kuroki Y."/>
            <person name="Fujiyama A."/>
            <person name="Sasaki T."/>
            <person name="Shimizu A."/>
            <person name="Asakawa S."/>
            <person name="Shimizu N."/>
            <person name="Hashimoto S."/>
            <person name="Yang J."/>
            <person name="Lee Y."/>
            <person name="Matsushima K."/>
            <person name="Sugano S."/>
            <person name="Sakaizumi M."/>
            <person name="Narita T."/>
            <person name="Ohishi K."/>
            <person name="Haga S."/>
            <person name="Ohta F."/>
            <person name="Nomoto H."/>
            <person name="Nogata K."/>
            <person name="Morishita T."/>
            <person name="Endo T."/>
            <person name="Shin-I T."/>
            <person name="Takeda H."/>
            <person name="Morishita S."/>
            <person name="Kohara Y."/>
        </authorList>
    </citation>
    <scope>NUCLEOTIDE SEQUENCE [LARGE SCALE GENOMIC DNA]</scope>
    <source>
        <strain evidence="3 4">Hd-rR</strain>
    </source>
</reference>
<feature type="compositionally biased region" description="Low complexity" evidence="1">
    <location>
        <begin position="1316"/>
        <end position="1328"/>
    </location>
</feature>
<protein>
    <submittedName>
        <fullName evidence="3">SPHK1 interactor, AKAP domain containing</fullName>
    </submittedName>
</protein>
<accession>H2M8D2</accession>
<feature type="region of interest" description="Disordered" evidence="1">
    <location>
        <begin position="216"/>
        <end position="253"/>
    </location>
</feature>
<organism evidence="3 4">
    <name type="scientific">Oryzias latipes</name>
    <name type="common">Japanese rice fish</name>
    <name type="synonym">Japanese killifish</name>
    <dbReference type="NCBI Taxonomy" id="8090"/>
    <lineage>
        <taxon>Eukaryota</taxon>
        <taxon>Metazoa</taxon>
        <taxon>Chordata</taxon>
        <taxon>Craniata</taxon>
        <taxon>Vertebrata</taxon>
        <taxon>Euteleostomi</taxon>
        <taxon>Actinopterygii</taxon>
        <taxon>Neopterygii</taxon>
        <taxon>Teleostei</taxon>
        <taxon>Neoteleostei</taxon>
        <taxon>Acanthomorphata</taxon>
        <taxon>Ovalentaria</taxon>
        <taxon>Atherinomorphae</taxon>
        <taxon>Beloniformes</taxon>
        <taxon>Adrianichthyidae</taxon>
        <taxon>Oryziinae</taxon>
        <taxon>Oryzias</taxon>
    </lineage>
</organism>
<feature type="region of interest" description="Disordered" evidence="1">
    <location>
        <begin position="1192"/>
        <end position="1248"/>
    </location>
</feature>
<feature type="region of interest" description="Disordered" evidence="1">
    <location>
        <begin position="612"/>
        <end position="639"/>
    </location>
</feature>
<feature type="compositionally biased region" description="Polar residues" evidence="1">
    <location>
        <begin position="1224"/>
        <end position="1237"/>
    </location>
</feature>
<gene>
    <name evidence="3" type="primary">SPHKAP</name>
    <name evidence="3" type="synonym">sphkap</name>
</gene>
<keyword evidence="2" id="KW-0732">Signal</keyword>
<reference evidence="3" key="2">
    <citation type="submission" date="2025-08" db="UniProtKB">
        <authorList>
            <consortium name="Ensembl"/>
        </authorList>
    </citation>
    <scope>IDENTIFICATION</scope>
    <source>
        <strain evidence="3">Hd-rR</strain>
    </source>
</reference>
<proteinExistence type="predicted"/>
<feature type="region of interest" description="Disordered" evidence="1">
    <location>
        <begin position="1313"/>
        <end position="1343"/>
    </location>
</feature>
<dbReference type="Proteomes" id="UP000001038">
    <property type="component" value="Chromosome 13"/>
</dbReference>
<dbReference type="HOGENOM" id="CLU_243215_0_0_1"/>
<evidence type="ECO:0000256" key="2">
    <source>
        <dbReference type="SAM" id="SignalP"/>
    </source>
</evidence>
<feature type="chain" id="PRO_5017471645" evidence="2">
    <location>
        <begin position="19"/>
        <end position="1489"/>
    </location>
</feature>
<feature type="compositionally biased region" description="Polar residues" evidence="1">
    <location>
        <begin position="222"/>
        <end position="231"/>
    </location>
</feature>
<feature type="compositionally biased region" description="Polar residues" evidence="1">
    <location>
        <begin position="1197"/>
        <end position="1207"/>
    </location>
</feature>
<dbReference type="Bgee" id="ENSORLG00000011771">
    <property type="expression patterns" value="Expressed in brain and 4 other cell types or tissues"/>
</dbReference>